<gene>
    <name evidence="2" type="ORF">DEF24_18965</name>
</gene>
<proteinExistence type="predicted"/>
<reference evidence="2 3" key="1">
    <citation type="submission" date="2018-04" db="EMBL/GenBank/DDBJ databases">
        <title>Novel actinobacteria from marine sediment.</title>
        <authorList>
            <person name="Ng Z.Y."/>
            <person name="Tan G.Y.A."/>
        </authorList>
    </citation>
    <scope>NUCLEOTIDE SEQUENCE [LARGE SCALE GENOMIC DNA]</scope>
    <source>
        <strain evidence="2 3">TPS81</strain>
    </source>
</reference>
<protein>
    <submittedName>
        <fullName evidence="2">Uncharacterized protein</fullName>
    </submittedName>
</protein>
<name>A0A368T1V7_9ACTN</name>
<comment type="caution">
    <text evidence="2">The sequence shown here is derived from an EMBL/GenBank/DDBJ whole genome shotgun (WGS) entry which is preliminary data.</text>
</comment>
<keyword evidence="3" id="KW-1185">Reference proteome</keyword>
<dbReference type="EMBL" id="QEIN01000162">
    <property type="protein sequence ID" value="RCV54667.1"/>
    <property type="molecule type" value="Genomic_DNA"/>
</dbReference>
<feature type="compositionally biased region" description="Low complexity" evidence="1">
    <location>
        <begin position="1"/>
        <end position="19"/>
    </location>
</feature>
<sequence length="87" mass="8773">MSTAAAPAAQQQPDEFAPAGQSLPQGSCRRISSVASRSPVAMAMAASLRTPSPTGRGGVVGGPGRVGDGGRPARPLDDVNRASYLRL</sequence>
<evidence type="ECO:0000313" key="2">
    <source>
        <dbReference type="EMBL" id="RCV54667.1"/>
    </source>
</evidence>
<organism evidence="2 3">
    <name type="scientific">Marinitenerispora sediminis</name>
    <dbReference type="NCBI Taxonomy" id="1931232"/>
    <lineage>
        <taxon>Bacteria</taxon>
        <taxon>Bacillati</taxon>
        <taxon>Actinomycetota</taxon>
        <taxon>Actinomycetes</taxon>
        <taxon>Streptosporangiales</taxon>
        <taxon>Nocardiopsidaceae</taxon>
        <taxon>Marinitenerispora</taxon>
    </lineage>
</organism>
<dbReference type="AlphaFoldDB" id="A0A368T1V7"/>
<feature type="region of interest" description="Disordered" evidence="1">
    <location>
        <begin position="1"/>
        <end position="34"/>
    </location>
</feature>
<evidence type="ECO:0000256" key="1">
    <source>
        <dbReference type="SAM" id="MobiDB-lite"/>
    </source>
</evidence>
<evidence type="ECO:0000313" key="3">
    <source>
        <dbReference type="Proteomes" id="UP000253318"/>
    </source>
</evidence>
<feature type="region of interest" description="Disordered" evidence="1">
    <location>
        <begin position="46"/>
        <end position="87"/>
    </location>
</feature>
<dbReference type="Proteomes" id="UP000253318">
    <property type="component" value="Unassembled WGS sequence"/>
</dbReference>
<feature type="compositionally biased region" description="Gly residues" evidence="1">
    <location>
        <begin position="55"/>
        <end position="70"/>
    </location>
</feature>
<accession>A0A368T1V7</accession>